<dbReference type="Proteomes" id="UP000886595">
    <property type="component" value="Unassembled WGS sequence"/>
</dbReference>
<name>A0A8X7WK45_BRACI</name>
<dbReference type="AlphaFoldDB" id="A0A8X7WK45"/>
<accession>A0A8X7WK45</accession>
<evidence type="ECO:0000256" key="1">
    <source>
        <dbReference type="SAM" id="MobiDB-lite"/>
    </source>
</evidence>
<organism evidence="2 3">
    <name type="scientific">Brassica carinata</name>
    <name type="common">Ethiopian mustard</name>
    <name type="synonym">Abyssinian cabbage</name>
    <dbReference type="NCBI Taxonomy" id="52824"/>
    <lineage>
        <taxon>Eukaryota</taxon>
        <taxon>Viridiplantae</taxon>
        <taxon>Streptophyta</taxon>
        <taxon>Embryophyta</taxon>
        <taxon>Tracheophyta</taxon>
        <taxon>Spermatophyta</taxon>
        <taxon>Magnoliopsida</taxon>
        <taxon>eudicotyledons</taxon>
        <taxon>Gunneridae</taxon>
        <taxon>Pentapetalae</taxon>
        <taxon>rosids</taxon>
        <taxon>malvids</taxon>
        <taxon>Brassicales</taxon>
        <taxon>Brassicaceae</taxon>
        <taxon>Brassiceae</taxon>
        <taxon>Brassica</taxon>
    </lineage>
</organism>
<protein>
    <submittedName>
        <fullName evidence="2">Uncharacterized protein</fullName>
    </submittedName>
</protein>
<evidence type="ECO:0000313" key="2">
    <source>
        <dbReference type="EMBL" id="KAG2329578.1"/>
    </source>
</evidence>
<gene>
    <name evidence="2" type="ORF">Bca52824_000758</name>
</gene>
<sequence length="92" mass="10047">MAVANLAKRCLNSKGKKMPNMRQVFTELEKICLLSEDSQVQVEIDDGDEDDEGMQIIDIEDFGTVAVTAPASSNVASSSSSDVQPLFPRPTW</sequence>
<feature type="compositionally biased region" description="Low complexity" evidence="1">
    <location>
        <begin position="72"/>
        <end position="83"/>
    </location>
</feature>
<feature type="region of interest" description="Disordered" evidence="1">
    <location>
        <begin position="72"/>
        <end position="92"/>
    </location>
</feature>
<comment type="caution">
    <text evidence="2">The sequence shown here is derived from an EMBL/GenBank/DDBJ whole genome shotgun (WGS) entry which is preliminary data.</text>
</comment>
<keyword evidence="3" id="KW-1185">Reference proteome</keyword>
<reference evidence="2 3" key="1">
    <citation type="submission" date="2020-02" db="EMBL/GenBank/DDBJ databases">
        <authorList>
            <person name="Ma Q."/>
            <person name="Huang Y."/>
            <person name="Song X."/>
            <person name="Pei D."/>
        </authorList>
    </citation>
    <scope>NUCLEOTIDE SEQUENCE [LARGE SCALE GENOMIC DNA]</scope>
    <source>
        <strain evidence="2">Sxm20200214</strain>
        <tissue evidence="2">Leaf</tissue>
    </source>
</reference>
<evidence type="ECO:0000313" key="3">
    <source>
        <dbReference type="Proteomes" id="UP000886595"/>
    </source>
</evidence>
<dbReference type="EMBL" id="JAAMPC010000001">
    <property type="protein sequence ID" value="KAG2329578.1"/>
    <property type="molecule type" value="Genomic_DNA"/>
</dbReference>
<proteinExistence type="predicted"/>
<dbReference type="OrthoDB" id="4062651at2759"/>